<organism evidence="1 2">
    <name type="scientific">Halobacillus andaensis</name>
    <dbReference type="NCBI Taxonomy" id="1176239"/>
    <lineage>
        <taxon>Bacteria</taxon>
        <taxon>Bacillati</taxon>
        <taxon>Bacillota</taxon>
        <taxon>Bacilli</taxon>
        <taxon>Bacillales</taxon>
        <taxon>Bacillaceae</taxon>
        <taxon>Halobacillus</taxon>
    </lineage>
</organism>
<proteinExistence type="predicted"/>
<gene>
    <name evidence="1" type="ORF">GCM10010954_27270</name>
</gene>
<accession>A0A917EWX2</accession>
<reference evidence="1" key="1">
    <citation type="journal article" date="2014" name="Int. J. Syst. Evol. Microbiol.">
        <title>Complete genome sequence of Corynebacterium casei LMG S-19264T (=DSM 44701T), isolated from a smear-ripened cheese.</title>
        <authorList>
            <consortium name="US DOE Joint Genome Institute (JGI-PGF)"/>
            <person name="Walter F."/>
            <person name="Albersmeier A."/>
            <person name="Kalinowski J."/>
            <person name="Ruckert C."/>
        </authorList>
    </citation>
    <scope>NUCLEOTIDE SEQUENCE</scope>
    <source>
        <strain evidence="1">CGMCC 1.12153</strain>
    </source>
</reference>
<dbReference type="EMBL" id="BMEL01000003">
    <property type="protein sequence ID" value="GGF26762.1"/>
    <property type="molecule type" value="Genomic_DNA"/>
</dbReference>
<comment type="caution">
    <text evidence="1">The sequence shown here is derived from an EMBL/GenBank/DDBJ whole genome shotgun (WGS) entry which is preliminary data.</text>
</comment>
<evidence type="ECO:0000313" key="2">
    <source>
        <dbReference type="Proteomes" id="UP000660110"/>
    </source>
</evidence>
<reference evidence="1" key="2">
    <citation type="submission" date="2020-09" db="EMBL/GenBank/DDBJ databases">
        <authorList>
            <person name="Sun Q."/>
            <person name="Zhou Y."/>
        </authorList>
    </citation>
    <scope>NUCLEOTIDE SEQUENCE</scope>
    <source>
        <strain evidence="1">CGMCC 1.12153</strain>
    </source>
</reference>
<protein>
    <submittedName>
        <fullName evidence="1">Uncharacterized protein</fullName>
    </submittedName>
</protein>
<sequence length="43" mass="4992">MRQKPASLWRDHKLESFPALTEDVETNVIVIGTEIPALRRLIF</sequence>
<keyword evidence="2" id="KW-1185">Reference proteome</keyword>
<name>A0A917EWX2_HALAA</name>
<dbReference type="Proteomes" id="UP000660110">
    <property type="component" value="Unassembled WGS sequence"/>
</dbReference>
<dbReference type="AlphaFoldDB" id="A0A917EWX2"/>
<evidence type="ECO:0000313" key="1">
    <source>
        <dbReference type="EMBL" id="GGF26762.1"/>
    </source>
</evidence>